<dbReference type="EMBL" id="JACIJK010000003">
    <property type="protein sequence ID" value="MBB5714316.1"/>
    <property type="molecule type" value="Genomic_DNA"/>
</dbReference>
<proteinExistence type="predicted"/>
<keyword evidence="1" id="KW-0479">Metal-binding</keyword>
<comment type="caution">
    <text evidence="5">The sequence shown here is derived from an EMBL/GenBank/DDBJ whole genome shotgun (WGS) entry which is preliminary data.</text>
</comment>
<evidence type="ECO:0000256" key="4">
    <source>
        <dbReference type="SAM" id="SignalP"/>
    </source>
</evidence>
<dbReference type="RefSeq" id="WP_184055526.1">
    <property type="nucleotide sequence ID" value="NZ_JACIJK010000003.1"/>
</dbReference>
<feature type="compositionally biased region" description="Basic and acidic residues" evidence="3">
    <location>
        <begin position="428"/>
        <end position="443"/>
    </location>
</feature>
<gene>
    <name evidence="5" type="ORF">FHS94_001147</name>
</gene>
<organism evidence="5 6">
    <name type="scientific">Sphingomonas aerophila</name>
    <dbReference type="NCBI Taxonomy" id="1344948"/>
    <lineage>
        <taxon>Bacteria</taxon>
        <taxon>Pseudomonadati</taxon>
        <taxon>Pseudomonadota</taxon>
        <taxon>Alphaproteobacteria</taxon>
        <taxon>Sphingomonadales</taxon>
        <taxon>Sphingomonadaceae</taxon>
        <taxon>Sphingomonas</taxon>
    </lineage>
</organism>
<dbReference type="InterPro" id="IPR052063">
    <property type="entry name" value="Polysaccharide_Lyase_1"/>
</dbReference>
<accession>A0A7W9BBY3</accession>
<dbReference type="SUPFAM" id="SSF51126">
    <property type="entry name" value="Pectin lyase-like"/>
    <property type="match status" value="1"/>
</dbReference>
<evidence type="ECO:0000256" key="2">
    <source>
        <dbReference type="ARBA" id="ARBA00023180"/>
    </source>
</evidence>
<feature type="compositionally biased region" description="Polar residues" evidence="3">
    <location>
        <begin position="446"/>
        <end position="459"/>
    </location>
</feature>
<evidence type="ECO:0008006" key="7">
    <source>
        <dbReference type="Google" id="ProtNLM"/>
    </source>
</evidence>
<keyword evidence="6" id="KW-1185">Reference proteome</keyword>
<feature type="signal peptide" evidence="4">
    <location>
        <begin position="1"/>
        <end position="19"/>
    </location>
</feature>
<dbReference type="PANTHER" id="PTHR42970:SF1">
    <property type="entry name" value="PECTATE LYASE C-RELATED"/>
    <property type="match status" value="1"/>
</dbReference>
<keyword evidence="4" id="KW-0732">Signal</keyword>
<dbReference type="Gene3D" id="2.160.20.10">
    <property type="entry name" value="Single-stranded right-handed beta-helix, Pectin lyase-like"/>
    <property type="match status" value="1"/>
</dbReference>
<dbReference type="InterPro" id="IPR011050">
    <property type="entry name" value="Pectin_lyase_fold/virulence"/>
</dbReference>
<evidence type="ECO:0000256" key="3">
    <source>
        <dbReference type="SAM" id="MobiDB-lite"/>
    </source>
</evidence>
<feature type="chain" id="PRO_5030574369" description="Pectate lyase" evidence="4">
    <location>
        <begin position="20"/>
        <end position="581"/>
    </location>
</feature>
<dbReference type="PANTHER" id="PTHR42970">
    <property type="entry name" value="PECTATE LYASE C-RELATED"/>
    <property type="match status" value="1"/>
</dbReference>
<dbReference type="GO" id="GO:0046872">
    <property type="term" value="F:metal ion binding"/>
    <property type="evidence" value="ECO:0007669"/>
    <property type="project" value="UniProtKB-KW"/>
</dbReference>
<dbReference type="InterPro" id="IPR012334">
    <property type="entry name" value="Pectin_lyas_fold"/>
</dbReference>
<reference evidence="5 6" key="1">
    <citation type="submission" date="2020-08" db="EMBL/GenBank/DDBJ databases">
        <title>Genomic Encyclopedia of Type Strains, Phase IV (KMG-IV): sequencing the most valuable type-strain genomes for metagenomic binning, comparative biology and taxonomic classification.</title>
        <authorList>
            <person name="Goeker M."/>
        </authorList>
    </citation>
    <scope>NUCLEOTIDE SEQUENCE [LARGE SCALE GENOMIC DNA]</scope>
    <source>
        <strain evidence="5 6">DSM 100044</strain>
    </source>
</reference>
<evidence type="ECO:0000256" key="1">
    <source>
        <dbReference type="ARBA" id="ARBA00022723"/>
    </source>
</evidence>
<dbReference type="Proteomes" id="UP000546200">
    <property type="component" value="Unassembled WGS sequence"/>
</dbReference>
<keyword evidence="2" id="KW-0325">Glycoprotein</keyword>
<dbReference type="AlphaFoldDB" id="A0A7W9BBY3"/>
<sequence>MPAMSFGLVLLVLSSIAGCGEAQPAPNHNGLAEATAPCDHAGDAPATQVAFPAAQGFGRFARGGRGGAVFQVTSLDDSGPGTLRDCAEASGPRTCIFRVSGTIALDDWIKVKHPFLTIAGQTSPGGIALRIRNATDSPMLVQTHDVVIRYLRLRPGPSAIRSTNVDTIQVSGGAHDVILDHLSTSWPTDEGINIVGPGHGPAPCGPTRNVTVQWSILSEGLNVANREAHSRGTYFGYGAENVSFIHNLIASNMRRNPLINTRGQFDMINNVIYNSGAYNGEFYTRFGDLKVNVIGNAAIAGPSSRKNTQLYLVNYFRDYPADFSIYLSGNLDLHRRTDSGDQRLVLEPSDWKYVSSSPVGQLSVPASAITGPSEAYRAIAVASGATRPRRDAVDRRVIGEMLACRGAIINDPAEVGGWPDLSGPAAPPDRDQDGMPDTWEVKHGLSPTNPADRNGTGQASYTNLESYLNELAGDGTDMAMADLPVVTPDPTCGFAIAAAPPLPSVSLTVSPASIVSGGSAELRWSGSDLLACKVEGEGPTPFGSMVVSPKVTTAYQVSCIGRGGGDAIDSVLLRVTPRAAS</sequence>
<evidence type="ECO:0000313" key="6">
    <source>
        <dbReference type="Proteomes" id="UP000546200"/>
    </source>
</evidence>
<protein>
    <recommendedName>
        <fullName evidence="7">Pectate lyase</fullName>
    </recommendedName>
</protein>
<evidence type="ECO:0000313" key="5">
    <source>
        <dbReference type="EMBL" id="MBB5714316.1"/>
    </source>
</evidence>
<name>A0A7W9BBY3_9SPHN</name>
<feature type="region of interest" description="Disordered" evidence="3">
    <location>
        <begin position="415"/>
        <end position="459"/>
    </location>
</feature>